<dbReference type="Pfam" id="PF13181">
    <property type="entry name" value="TPR_8"/>
    <property type="match status" value="2"/>
</dbReference>
<dbReference type="SUPFAM" id="SSF48452">
    <property type="entry name" value="TPR-like"/>
    <property type="match status" value="1"/>
</dbReference>
<dbReference type="NCBIfam" id="TIGR02521">
    <property type="entry name" value="type_IV_pilW"/>
    <property type="match status" value="1"/>
</dbReference>
<evidence type="ECO:0000313" key="4">
    <source>
        <dbReference type="EMBL" id="MBB1485585.1"/>
    </source>
</evidence>
<proteinExistence type="predicted"/>
<feature type="repeat" description="TPR" evidence="3">
    <location>
        <begin position="52"/>
        <end position="85"/>
    </location>
</feature>
<dbReference type="Pfam" id="PF13176">
    <property type="entry name" value="TPR_7"/>
    <property type="match status" value="1"/>
</dbReference>
<feature type="repeat" description="TPR" evidence="3">
    <location>
        <begin position="156"/>
        <end position="189"/>
    </location>
</feature>
<dbReference type="InterPro" id="IPR050498">
    <property type="entry name" value="Ycf3"/>
</dbReference>
<organism evidence="4 5">
    <name type="scientific">Oceanospirillum sediminis</name>
    <dbReference type="NCBI Taxonomy" id="2760088"/>
    <lineage>
        <taxon>Bacteria</taxon>
        <taxon>Pseudomonadati</taxon>
        <taxon>Pseudomonadota</taxon>
        <taxon>Gammaproteobacteria</taxon>
        <taxon>Oceanospirillales</taxon>
        <taxon>Oceanospirillaceae</taxon>
        <taxon>Oceanospirillum</taxon>
    </lineage>
</organism>
<keyword evidence="5" id="KW-1185">Reference proteome</keyword>
<evidence type="ECO:0000256" key="3">
    <source>
        <dbReference type="PROSITE-ProRule" id="PRU00339"/>
    </source>
</evidence>
<dbReference type="SMART" id="SM00028">
    <property type="entry name" value="TPR"/>
    <property type="match status" value="3"/>
</dbReference>
<dbReference type="InterPro" id="IPR013360">
    <property type="entry name" value="Pilus_4_PilW"/>
</dbReference>
<dbReference type="PANTHER" id="PTHR44858:SF1">
    <property type="entry name" value="UDP-N-ACETYLGLUCOSAMINE--PEPTIDE N-ACETYLGLUCOSAMINYLTRANSFERASE SPINDLY-RELATED"/>
    <property type="match status" value="1"/>
</dbReference>
<name>A0A839IK77_9GAMM</name>
<dbReference type="Pfam" id="PF13374">
    <property type="entry name" value="TPR_10"/>
    <property type="match status" value="1"/>
</dbReference>
<comment type="caution">
    <text evidence="4">The sequence shown here is derived from an EMBL/GenBank/DDBJ whole genome shotgun (WGS) entry which is preliminary data.</text>
</comment>
<dbReference type="RefSeq" id="WP_182807376.1">
    <property type="nucleotide sequence ID" value="NZ_JACJFM010000003.1"/>
</dbReference>
<evidence type="ECO:0000256" key="1">
    <source>
        <dbReference type="ARBA" id="ARBA00022737"/>
    </source>
</evidence>
<dbReference type="AlphaFoldDB" id="A0A839IK77"/>
<keyword evidence="1" id="KW-0677">Repeat</keyword>
<gene>
    <name evidence="4" type="primary">pilW</name>
    <name evidence="4" type="ORF">H4O21_03050</name>
</gene>
<dbReference type="Proteomes" id="UP000565262">
    <property type="component" value="Unassembled WGS sequence"/>
</dbReference>
<protein>
    <submittedName>
        <fullName evidence="4">Type IV pilus biogenesis/stability protein PilW</fullName>
    </submittedName>
</protein>
<dbReference type="PANTHER" id="PTHR44858">
    <property type="entry name" value="TETRATRICOPEPTIDE REPEAT PROTEIN 6"/>
    <property type="match status" value="1"/>
</dbReference>
<dbReference type="EMBL" id="JACJFM010000003">
    <property type="protein sequence ID" value="MBB1485585.1"/>
    <property type="molecule type" value="Genomic_DNA"/>
</dbReference>
<evidence type="ECO:0000313" key="5">
    <source>
        <dbReference type="Proteomes" id="UP000565262"/>
    </source>
</evidence>
<dbReference type="Gene3D" id="1.25.40.10">
    <property type="entry name" value="Tetratricopeptide repeat domain"/>
    <property type="match status" value="1"/>
</dbReference>
<dbReference type="PROSITE" id="PS50005">
    <property type="entry name" value="TPR"/>
    <property type="match status" value="2"/>
</dbReference>
<reference evidence="4 5" key="1">
    <citation type="submission" date="2020-08" db="EMBL/GenBank/DDBJ databases">
        <title>Oceanospirillum sp. nov. isolated from marine sediment.</title>
        <authorList>
            <person name="Ji X."/>
        </authorList>
    </citation>
    <scope>NUCLEOTIDE SEQUENCE [LARGE SCALE GENOMIC DNA]</scope>
    <source>
        <strain evidence="4 5">D5</strain>
    </source>
</reference>
<keyword evidence="2 3" id="KW-0802">TPR repeat</keyword>
<accession>A0A839IK77</accession>
<dbReference type="InterPro" id="IPR019734">
    <property type="entry name" value="TPR_rpt"/>
</dbReference>
<dbReference type="InterPro" id="IPR011990">
    <property type="entry name" value="TPR-like_helical_dom_sf"/>
</dbReference>
<evidence type="ECO:0000256" key="2">
    <source>
        <dbReference type="ARBA" id="ARBA00022803"/>
    </source>
</evidence>
<sequence>MMLQIRPLRIATVFSGIVYRVVICLLLITWMITLVACAPVAGPLYSDSQKVSDSYAEMGFAYLLQGNRERAKRSLVKALSIDPRSQTALHGMALVYRSEGEDTLAEQYFLQALDRDRHFSAARNNFAAFLYEKGRYNEACKQLKLTVSDTLYRKRWQAFENLGLCLLKIDQPHQAEDAFLKALRLNARSPIALLEMADRRHSQKQPLAAWLFLQEYMSVAKMTSRSLRLGIELADVLNMYDERRHLREELARLKQ</sequence>